<dbReference type="GO" id="GO:0016616">
    <property type="term" value="F:oxidoreductase activity, acting on the CH-OH group of donors, NAD or NADP as acceptor"/>
    <property type="evidence" value="ECO:0007669"/>
    <property type="project" value="InterPro"/>
</dbReference>
<dbReference type="GO" id="GO:0051287">
    <property type="term" value="F:NAD binding"/>
    <property type="evidence" value="ECO:0007669"/>
    <property type="project" value="InterPro"/>
</dbReference>
<evidence type="ECO:0000313" key="7">
    <source>
        <dbReference type="EMBL" id="QCK17013.1"/>
    </source>
</evidence>
<dbReference type="AlphaFoldDB" id="A0A4D7JQJ9"/>
<gene>
    <name evidence="7" type="ORF">DCC35_05055</name>
</gene>
<keyword evidence="8" id="KW-1185">Reference proteome</keyword>
<protein>
    <submittedName>
        <fullName evidence="7">Glycerate dehydrogenase</fullName>
    </submittedName>
</protein>
<proteinExistence type="inferred from homology"/>
<feature type="domain" description="D-isomer specific 2-hydroxyacid dehydrogenase catalytic" evidence="5">
    <location>
        <begin position="26"/>
        <end position="310"/>
    </location>
</feature>
<keyword evidence="2 4" id="KW-0560">Oxidoreductase</keyword>
<dbReference type="PROSITE" id="PS00671">
    <property type="entry name" value="D_2_HYDROXYACID_DH_3"/>
    <property type="match status" value="1"/>
</dbReference>
<dbReference type="KEGG" id="fpf:DCC35_05055"/>
<evidence type="ECO:0000256" key="1">
    <source>
        <dbReference type="ARBA" id="ARBA00005854"/>
    </source>
</evidence>
<dbReference type="InterPro" id="IPR006139">
    <property type="entry name" value="D-isomer_2_OHA_DH_cat_dom"/>
</dbReference>
<dbReference type="InterPro" id="IPR036291">
    <property type="entry name" value="NAD(P)-bd_dom_sf"/>
</dbReference>
<dbReference type="OrthoDB" id="1522997at2"/>
<dbReference type="Gene3D" id="3.40.50.720">
    <property type="entry name" value="NAD(P)-binding Rossmann-like Domain"/>
    <property type="match status" value="2"/>
</dbReference>
<accession>A0A4D7JQJ9</accession>
<dbReference type="SUPFAM" id="SSF51735">
    <property type="entry name" value="NAD(P)-binding Rossmann-fold domains"/>
    <property type="match status" value="1"/>
</dbReference>
<evidence type="ECO:0000259" key="5">
    <source>
        <dbReference type="Pfam" id="PF00389"/>
    </source>
</evidence>
<dbReference type="Proteomes" id="UP000298616">
    <property type="component" value="Chromosome"/>
</dbReference>
<dbReference type="RefSeq" id="WP_137089750.1">
    <property type="nucleotide sequence ID" value="NZ_CP028923.1"/>
</dbReference>
<dbReference type="PANTHER" id="PTHR43761">
    <property type="entry name" value="D-ISOMER SPECIFIC 2-HYDROXYACID DEHYDROGENASE FAMILY PROTEIN (AFU_ORTHOLOGUE AFUA_1G13630)"/>
    <property type="match status" value="1"/>
</dbReference>
<comment type="similarity">
    <text evidence="1 4">Belongs to the D-isomer specific 2-hydroxyacid dehydrogenase family.</text>
</comment>
<dbReference type="SUPFAM" id="SSF52283">
    <property type="entry name" value="Formate/glycerate dehydrogenase catalytic domain-like"/>
    <property type="match status" value="1"/>
</dbReference>
<dbReference type="InterPro" id="IPR006140">
    <property type="entry name" value="D-isomer_DH_NAD-bd"/>
</dbReference>
<name>A0A4D7JQJ9_9BACT</name>
<evidence type="ECO:0000313" key="8">
    <source>
        <dbReference type="Proteomes" id="UP000298616"/>
    </source>
</evidence>
<dbReference type="EMBL" id="CP028923">
    <property type="protein sequence ID" value="QCK17013.1"/>
    <property type="molecule type" value="Genomic_DNA"/>
</dbReference>
<dbReference type="PANTHER" id="PTHR43761:SF1">
    <property type="entry name" value="D-ISOMER SPECIFIC 2-HYDROXYACID DEHYDROGENASE CATALYTIC DOMAIN-CONTAINING PROTEIN-RELATED"/>
    <property type="match status" value="1"/>
</dbReference>
<dbReference type="InterPro" id="IPR029753">
    <property type="entry name" value="D-isomer_DH_CS"/>
</dbReference>
<sequence length="312" mass="34966">MTDNLTIVVTDGRALNPGDLNWDPWKEFGNITVYDHLPDEEVVSKCEHANVLVVNKTKLTEDILRQLPKLKFIAVTATGVNNIDLDYCKEKNITVKNTPGYGTFCVAQHAIALLLAITNKVAGHNLSVRRNEWAAQSDFSYTIGPVIELKDKTMGIYGYGNIGQQTAKIAESLGMNVIYHSRSKKETNHEFVGFDKLISQSDVISLHAPLSHQNKECFNKEVFHKMKESAILINTSRGGLINEKDLKKALDKNSISGAALDVLQNEPPQENHPLLDLDNIIITPHMAWAAYESRKRIMDMSINNLKTYLTHK</sequence>
<keyword evidence="3" id="KW-0520">NAD</keyword>
<dbReference type="Pfam" id="PF02826">
    <property type="entry name" value="2-Hacid_dh_C"/>
    <property type="match status" value="1"/>
</dbReference>
<dbReference type="PROSITE" id="PS00065">
    <property type="entry name" value="D_2_HYDROXYACID_DH_1"/>
    <property type="match status" value="1"/>
</dbReference>
<feature type="domain" description="D-isomer specific 2-hydroxyacid dehydrogenase NAD-binding" evidence="6">
    <location>
        <begin position="111"/>
        <end position="287"/>
    </location>
</feature>
<dbReference type="FunFam" id="3.40.50.720:FF:000203">
    <property type="entry name" value="D-3-phosphoglycerate dehydrogenase (SerA)"/>
    <property type="match status" value="1"/>
</dbReference>
<evidence type="ECO:0000256" key="2">
    <source>
        <dbReference type="ARBA" id="ARBA00023002"/>
    </source>
</evidence>
<dbReference type="Pfam" id="PF00389">
    <property type="entry name" value="2-Hacid_dh"/>
    <property type="match status" value="1"/>
</dbReference>
<reference evidence="7 8" key="1">
    <citation type="submission" date="2018-04" db="EMBL/GenBank/DDBJ databases">
        <title>Complete genome uncultured novel isolate.</title>
        <authorList>
            <person name="Merlino G."/>
        </authorList>
    </citation>
    <scope>NUCLEOTIDE SEQUENCE [LARGE SCALE GENOMIC DNA]</scope>
    <source>
        <strain evidence="8">R1DC9</strain>
    </source>
</reference>
<evidence type="ECO:0000256" key="3">
    <source>
        <dbReference type="ARBA" id="ARBA00023027"/>
    </source>
</evidence>
<evidence type="ECO:0000259" key="6">
    <source>
        <dbReference type="Pfam" id="PF02826"/>
    </source>
</evidence>
<evidence type="ECO:0000256" key="4">
    <source>
        <dbReference type="RuleBase" id="RU003719"/>
    </source>
</evidence>
<dbReference type="InterPro" id="IPR029752">
    <property type="entry name" value="D-isomer_DH_CS1"/>
</dbReference>
<dbReference type="InterPro" id="IPR050418">
    <property type="entry name" value="D-iso_2-hydroxyacid_DH_PdxB"/>
</dbReference>
<dbReference type="CDD" id="cd12162">
    <property type="entry name" value="2-Hacid_dh_4"/>
    <property type="match status" value="1"/>
</dbReference>
<organism evidence="7 8">
    <name type="scientific">Mangrovivirga cuniculi</name>
    <dbReference type="NCBI Taxonomy" id="2715131"/>
    <lineage>
        <taxon>Bacteria</taxon>
        <taxon>Pseudomonadati</taxon>
        <taxon>Bacteroidota</taxon>
        <taxon>Cytophagia</taxon>
        <taxon>Cytophagales</taxon>
        <taxon>Mangrovivirgaceae</taxon>
        <taxon>Mangrovivirga</taxon>
    </lineage>
</organism>